<dbReference type="OrthoDB" id="3231000at2759"/>
<protein>
    <recommendedName>
        <fullName evidence="9">Cora-like Mg2+ transporter protein-domain-containing protein</fullName>
    </recommendedName>
</protein>
<gene>
    <name evidence="7" type="ORF">Micbo1qcDRAFT_163431</name>
</gene>
<organism evidence="7 8">
    <name type="scientific">Microdochium bolleyi</name>
    <dbReference type="NCBI Taxonomy" id="196109"/>
    <lineage>
        <taxon>Eukaryota</taxon>
        <taxon>Fungi</taxon>
        <taxon>Dikarya</taxon>
        <taxon>Ascomycota</taxon>
        <taxon>Pezizomycotina</taxon>
        <taxon>Sordariomycetes</taxon>
        <taxon>Xylariomycetidae</taxon>
        <taxon>Xylariales</taxon>
        <taxon>Microdochiaceae</taxon>
        <taxon>Microdochium</taxon>
    </lineage>
</organism>
<evidence type="ECO:0000256" key="5">
    <source>
        <dbReference type="SAM" id="MobiDB-lite"/>
    </source>
</evidence>
<evidence type="ECO:0000256" key="2">
    <source>
        <dbReference type="ARBA" id="ARBA00022692"/>
    </source>
</evidence>
<dbReference type="Proteomes" id="UP000070501">
    <property type="component" value="Unassembled WGS sequence"/>
</dbReference>
<sequence length="630" mass="70195">MTFKGTPTFALGALNPRRRHLRKPEEDEPPLDNNLLLPDRGHGNSLYMGDIYADLPTKAEDEWAAGLPQPPGRYLNHIKENQTAFPHLRYLSNWMEVTTAPAKWDLLKDLDNIGDIRHERAHRVRAATVDFVSPALHPTGTPGEDIPMPPKVQRIENLNGLDEALRGQRTLPKSTHRLYVVEDLSREVIERLGFELDIDPLFFREQISDYLWSNAQDPWVELPDLDVVSRNRPFFHLTYVQPRFFKNHSDFLLAQRDAGRFNVLRRLDDDSAHKALFDKEGSVVALVRSKFSLWTRPAGGGRGAVAVLLVDPTIKAGFPLWKGYRPFVDCPVPSADARHTPAPTTGSLLDNFLHWTERIPAADLLQIPTDPRVMAYCMLQIYCAEWLSVSRYIQARLGQIEWEIEREDFRHASQKAIGPSLAKLHTWRRRIPLYKTMVTQAGKLLFRTDRRTPPWVVAAPATAAAGGGGGGGGGGGPGQCIQDLQEDFALVSEGITELLSRTERIAAVATAVTAIEETQRAAEHNLQLGRLTYLAVIFAPLSFVSSFFSMSSDLDALGTTFWVYFCVAAPMSLAVYLLVEKEWKAALRRWVAAFKAWRAGEGQGGGRGGRGGGGGGEMHYSQKIGSSFGK</sequence>
<dbReference type="AlphaFoldDB" id="A0A136J0Z4"/>
<dbReference type="InterPro" id="IPR045863">
    <property type="entry name" value="CorA_TM1_TM2"/>
</dbReference>
<accession>A0A136J0Z4</accession>
<evidence type="ECO:0000256" key="4">
    <source>
        <dbReference type="ARBA" id="ARBA00023136"/>
    </source>
</evidence>
<evidence type="ECO:0000256" key="1">
    <source>
        <dbReference type="ARBA" id="ARBA00004141"/>
    </source>
</evidence>
<evidence type="ECO:0000313" key="8">
    <source>
        <dbReference type="Proteomes" id="UP000070501"/>
    </source>
</evidence>
<reference evidence="8" key="1">
    <citation type="submission" date="2016-02" db="EMBL/GenBank/DDBJ databases">
        <title>Draft genome sequence of Microdochium bolleyi, a fungal endophyte of beachgrass.</title>
        <authorList>
            <consortium name="DOE Joint Genome Institute"/>
            <person name="David A.S."/>
            <person name="May G."/>
            <person name="Haridas S."/>
            <person name="Lim J."/>
            <person name="Wang M."/>
            <person name="Labutti K."/>
            <person name="Lipzen A."/>
            <person name="Barry K."/>
            <person name="Grigoriev I.V."/>
        </authorList>
    </citation>
    <scope>NUCLEOTIDE SEQUENCE [LARGE SCALE GENOMIC DNA]</scope>
    <source>
        <strain evidence="8">J235TASD1</strain>
    </source>
</reference>
<evidence type="ECO:0000313" key="7">
    <source>
        <dbReference type="EMBL" id="KXJ90803.1"/>
    </source>
</evidence>
<feature type="transmembrane region" description="Helical" evidence="6">
    <location>
        <begin position="561"/>
        <end position="579"/>
    </location>
</feature>
<dbReference type="STRING" id="196109.A0A136J0Z4"/>
<dbReference type="Gene3D" id="1.20.58.340">
    <property type="entry name" value="Magnesium transport protein CorA, transmembrane region"/>
    <property type="match status" value="1"/>
</dbReference>
<keyword evidence="8" id="KW-1185">Reference proteome</keyword>
<keyword evidence="2 6" id="KW-0812">Transmembrane</keyword>
<comment type="subcellular location">
    <subcellularLocation>
        <location evidence="1">Membrane</location>
        <topology evidence="1">Multi-pass membrane protein</topology>
    </subcellularLocation>
</comment>
<dbReference type="InParanoid" id="A0A136J0Z4"/>
<evidence type="ECO:0008006" key="9">
    <source>
        <dbReference type="Google" id="ProtNLM"/>
    </source>
</evidence>
<proteinExistence type="predicted"/>
<dbReference type="GO" id="GO:0016020">
    <property type="term" value="C:membrane"/>
    <property type="evidence" value="ECO:0007669"/>
    <property type="project" value="UniProtKB-SubCell"/>
</dbReference>
<keyword evidence="4 6" id="KW-0472">Membrane</keyword>
<feature type="compositionally biased region" description="Gly residues" evidence="5">
    <location>
        <begin position="602"/>
        <end position="617"/>
    </location>
</feature>
<dbReference type="Gene3D" id="1.10.8.1170">
    <property type="match status" value="1"/>
</dbReference>
<feature type="region of interest" description="Disordered" evidence="5">
    <location>
        <begin position="16"/>
        <end position="36"/>
    </location>
</feature>
<dbReference type="SUPFAM" id="SSF144083">
    <property type="entry name" value="Magnesium transport protein CorA, transmembrane region"/>
    <property type="match status" value="1"/>
</dbReference>
<evidence type="ECO:0000256" key="6">
    <source>
        <dbReference type="SAM" id="Phobius"/>
    </source>
</evidence>
<dbReference type="EMBL" id="KQ964251">
    <property type="protein sequence ID" value="KXJ90803.1"/>
    <property type="molecule type" value="Genomic_DNA"/>
</dbReference>
<keyword evidence="3 6" id="KW-1133">Transmembrane helix</keyword>
<feature type="region of interest" description="Disordered" evidence="5">
    <location>
        <begin position="602"/>
        <end position="630"/>
    </location>
</feature>
<evidence type="ECO:0000256" key="3">
    <source>
        <dbReference type="ARBA" id="ARBA00022989"/>
    </source>
</evidence>
<name>A0A136J0Z4_9PEZI</name>